<gene>
    <name evidence="1" type="ORF">QJS10_CPA08g00955</name>
</gene>
<organism evidence="1 2">
    <name type="scientific">Acorus calamus</name>
    <name type="common">Sweet flag</name>
    <dbReference type="NCBI Taxonomy" id="4465"/>
    <lineage>
        <taxon>Eukaryota</taxon>
        <taxon>Viridiplantae</taxon>
        <taxon>Streptophyta</taxon>
        <taxon>Embryophyta</taxon>
        <taxon>Tracheophyta</taxon>
        <taxon>Spermatophyta</taxon>
        <taxon>Magnoliopsida</taxon>
        <taxon>Liliopsida</taxon>
        <taxon>Acoraceae</taxon>
        <taxon>Acorus</taxon>
    </lineage>
</organism>
<dbReference type="AlphaFoldDB" id="A0AAV9E9C4"/>
<proteinExistence type="predicted"/>
<comment type="caution">
    <text evidence="1">The sequence shown here is derived from an EMBL/GenBank/DDBJ whole genome shotgun (WGS) entry which is preliminary data.</text>
</comment>
<keyword evidence="2" id="KW-1185">Reference proteome</keyword>
<reference evidence="1" key="2">
    <citation type="submission" date="2023-06" db="EMBL/GenBank/DDBJ databases">
        <authorList>
            <person name="Ma L."/>
            <person name="Liu K.-W."/>
            <person name="Li Z."/>
            <person name="Hsiao Y.-Y."/>
            <person name="Qi Y."/>
            <person name="Fu T."/>
            <person name="Tang G."/>
            <person name="Zhang D."/>
            <person name="Sun W.-H."/>
            <person name="Liu D.-K."/>
            <person name="Li Y."/>
            <person name="Chen G.-Z."/>
            <person name="Liu X.-D."/>
            <person name="Liao X.-Y."/>
            <person name="Jiang Y.-T."/>
            <person name="Yu X."/>
            <person name="Hao Y."/>
            <person name="Huang J."/>
            <person name="Zhao X.-W."/>
            <person name="Ke S."/>
            <person name="Chen Y.-Y."/>
            <person name="Wu W.-L."/>
            <person name="Hsu J.-L."/>
            <person name="Lin Y.-F."/>
            <person name="Huang M.-D."/>
            <person name="Li C.-Y."/>
            <person name="Huang L."/>
            <person name="Wang Z.-W."/>
            <person name="Zhao X."/>
            <person name="Zhong W.-Y."/>
            <person name="Peng D.-H."/>
            <person name="Ahmad S."/>
            <person name="Lan S."/>
            <person name="Zhang J.-S."/>
            <person name="Tsai W.-C."/>
            <person name="Van De Peer Y."/>
            <person name="Liu Z.-J."/>
        </authorList>
    </citation>
    <scope>NUCLEOTIDE SEQUENCE</scope>
    <source>
        <strain evidence="1">CP</strain>
        <tissue evidence="1">Leaves</tissue>
    </source>
</reference>
<accession>A0AAV9E9C4</accession>
<sequence>MADEDITILSTGLLRSRDIKNEVPSRNTIFCNNLTALFVQALCFLWRESYRRNYFLVDDVVTVAYFFLWSPGLPINFKKISTQKISPRETKWEVRIDDGFLYKRHR</sequence>
<evidence type="ECO:0000313" key="1">
    <source>
        <dbReference type="EMBL" id="KAK1310091.1"/>
    </source>
</evidence>
<name>A0AAV9E9C4_ACOCL</name>
<dbReference type="EMBL" id="JAUJYO010000008">
    <property type="protein sequence ID" value="KAK1310091.1"/>
    <property type="molecule type" value="Genomic_DNA"/>
</dbReference>
<reference evidence="1" key="1">
    <citation type="journal article" date="2023" name="Nat. Commun.">
        <title>Diploid and tetraploid genomes of Acorus and the evolution of monocots.</title>
        <authorList>
            <person name="Ma L."/>
            <person name="Liu K.W."/>
            <person name="Li Z."/>
            <person name="Hsiao Y.Y."/>
            <person name="Qi Y."/>
            <person name="Fu T."/>
            <person name="Tang G.D."/>
            <person name="Zhang D."/>
            <person name="Sun W.H."/>
            <person name="Liu D.K."/>
            <person name="Li Y."/>
            <person name="Chen G.Z."/>
            <person name="Liu X.D."/>
            <person name="Liao X.Y."/>
            <person name="Jiang Y.T."/>
            <person name="Yu X."/>
            <person name="Hao Y."/>
            <person name="Huang J."/>
            <person name="Zhao X.W."/>
            <person name="Ke S."/>
            <person name="Chen Y.Y."/>
            <person name="Wu W.L."/>
            <person name="Hsu J.L."/>
            <person name="Lin Y.F."/>
            <person name="Huang M.D."/>
            <person name="Li C.Y."/>
            <person name="Huang L."/>
            <person name="Wang Z.W."/>
            <person name="Zhao X."/>
            <person name="Zhong W.Y."/>
            <person name="Peng D.H."/>
            <person name="Ahmad S."/>
            <person name="Lan S."/>
            <person name="Zhang J.S."/>
            <person name="Tsai W.C."/>
            <person name="Van de Peer Y."/>
            <person name="Liu Z.J."/>
        </authorList>
    </citation>
    <scope>NUCLEOTIDE SEQUENCE</scope>
    <source>
        <strain evidence="1">CP</strain>
    </source>
</reference>
<dbReference type="Proteomes" id="UP001180020">
    <property type="component" value="Unassembled WGS sequence"/>
</dbReference>
<evidence type="ECO:0000313" key="2">
    <source>
        <dbReference type="Proteomes" id="UP001180020"/>
    </source>
</evidence>
<protein>
    <submittedName>
        <fullName evidence="1">Uncharacterized protein</fullName>
    </submittedName>
</protein>